<reference evidence="1 2" key="1">
    <citation type="submission" date="2010-03" db="EMBL/GenBank/DDBJ databases">
        <title>Complete sequence of Sideroxydans lithotrophicus ES-1.</title>
        <authorList>
            <consortium name="US DOE Joint Genome Institute"/>
            <person name="Lucas S."/>
            <person name="Copeland A."/>
            <person name="Lapidus A."/>
            <person name="Cheng J.-F."/>
            <person name="Bruce D."/>
            <person name="Goodwin L."/>
            <person name="Pitluck S."/>
            <person name="Munk A.C."/>
            <person name="Detter J.C."/>
            <person name="Han C."/>
            <person name="Tapia R."/>
            <person name="Larimer F."/>
            <person name="Land M."/>
            <person name="Hauser L."/>
            <person name="Kyrpides N."/>
            <person name="Ivanova N."/>
            <person name="Emerson D."/>
            <person name="Woyke T."/>
        </authorList>
    </citation>
    <scope>NUCLEOTIDE SEQUENCE [LARGE SCALE GENOMIC DNA]</scope>
    <source>
        <strain evidence="1 2">ES-1</strain>
    </source>
</reference>
<sequence>MMGNKLAFFREQILSLNFQLISSEIAMDDYRKRVRSLLRDMGWQKSIQLDNLTFS</sequence>
<evidence type="ECO:0000313" key="2">
    <source>
        <dbReference type="Proteomes" id="UP000001625"/>
    </source>
</evidence>
<evidence type="ECO:0000313" key="1">
    <source>
        <dbReference type="EMBL" id="ADE11113.1"/>
    </source>
</evidence>
<proteinExistence type="predicted"/>
<dbReference type="AlphaFoldDB" id="D5CPH2"/>
<dbReference type="Proteomes" id="UP000001625">
    <property type="component" value="Chromosome"/>
</dbReference>
<dbReference type="EMBL" id="CP001965">
    <property type="protein sequence ID" value="ADE11113.1"/>
    <property type="molecule type" value="Genomic_DNA"/>
</dbReference>
<name>D5CPH2_SIDLE</name>
<gene>
    <name evidence="1" type="ordered locus">Slit_0875</name>
</gene>
<accession>D5CPH2</accession>
<dbReference type="RefSeq" id="WP_013029011.1">
    <property type="nucleotide sequence ID" value="NC_013959.1"/>
</dbReference>
<dbReference type="KEGG" id="slt:Slit_0875"/>
<organism evidence="1 2">
    <name type="scientific">Sideroxydans lithotrophicus (strain ES-1)</name>
    <dbReference type="NCBI Taxonomy" id="580332"/>
    <lineage>
        <taxon>Bacteria</taxon>
        <taxon>Pseudomonadati</taxon>
        <taxon>Pseudomonadota</taxon>
        <taxon>Betaproteobacteria</taxon>
        <taxon>Nitrosomonadales</taxon>
        <taxon>Gallionellaceae</taxon>
        <taxon>Sideroxydans</taxon>
    </lineage>
</organism>
<dbReference type="STRING" id="580332.Slit_0875"/>
<dbReference type="HOGENOM" id="CLU_3029959_0_0_4"/>
<keyword evidence="2" id="KW-1185">Reference proteome</keyword>
<protein>
    <submittedName>
        <fullName evidence="1">SMC ATPase superfamily chromosome segregation protein</fullName>
    </submittedName>
</protein>